<dbReference type="Proteomes" id="UP000317465">
    <property type="component" value="Chromosome"/>
</dbReference>
<proteinExistence type="predicted"/>
<evidence type="ECO:0000313" key="2">
    <source>
        <dbReference type="Proteomes" id="UP000317465"/>
    </source>
</evidence>
<keyword evidence="2" id="KW-1185">Reference proteome</keyword>
<dbReference type="EMBL" id="AP019737">
    <property type="protein sequence ID" value="BBL09792.1"/>
    <property type="molecule type" value="Genomic_DNA"/>
</dbReference>
<gene>
    <name evidence="1" type="ORF">A5CPYCFAH4_20160</name>
</gene>
<sequence length="248" mass="26236">MDEKLVFRRARPADAARIMEIIRQAQAQMRALGSLQWQDGYPAAADIGHDIACGYGWVFEKPEAEKSTDARGTDGTGAAGFRAVTAAAGKTTGTEAAGKTGVSGADETAAAAEEAEEAEKAGEAGGRGETEPAKAAAAQGNVIAYGAVVFDGEPAYDAIEGAWLTDGEYVVLHRMAVADGEKGRGVATEFMRRVEAMACGRGTGSMRVDTNFDNRYMLRMLGRLGFVYCGKVRYRSGERLAFEKTLGT</sequence>
<evidence type="ECO:0000313" key="1">
    <source>
        <dbReference type="EMBL" id="BBL09792.1"/>
    </source>
</evidence>
<name>A0ACA8QYN5_9BACT</name>
<reference evidence="1 2" key="1">
    <citation type="journal article" date="2020" name="Int. J. Syst. Evol. Microbiol.">
        <title>Alistipes communis sp. nov., Alistipes dispar sp. nov. and Alistipes onderdonkii subsp. vulgaris subsp. nov., isolated from human faeces, and creation of Alistipes onderdonkii subsp. onderdonkii subsp. nov.</title>
        <authorList>
            <person name="Sakamoto M."/>
            <person name="Ikeyama N."/>
            <person name="Ogata Y."/>
            <person name="Suda W."/>
            <person name="Iino T."/>
            <person name="Hattori M."/>
            <person name="Ohkuma M."/>
        </authorList>
    </citation>
    <scope>NUCLEOTIDE SEQUENCE [LARGE SCALE GENOMIC DNA]</scope>
    <source>
        <strain evidence="1 2">5CPYCFAH4</strain>
    </source>
</reference>
<protein>
    <submittedName>
        <fullName evidence="1">Uncharacterized protein</fullName>
    </submittedName>
</protein>
<organism evidence="1 2">
    <name type="scientific">Alistipes onderdonkii subsp. vulgaris</name>
    <dbReference type="NCBI Taxonomy" id="2585117"/>
    <lineage>
        <taxon>Bacteria</taxon>
        <taxon>Pseudomonadati</taxon>
        <taxon>Bacteroidota</taxon>
        <taxon>Bacteroidia</taxon>
        <taxon>Bacteroidales</taxon>
        <taxon>Rikenellaceae</taxon>
        <taxon>Alistipes</taxon>
    </lineage>
</organism>
<accession>A0ACA8QYN5</accession>